<keyword evidence="4" id="KW-1185">Reference proteome</keyword>
<reference evidence="3" key="3">
    <citation type="submission" date="2020-12" db="UniProtKB">
        <authorList>
            <consortium name="EnsemblPlants"/>
        </authorList>
    </citation>
    <scope>IDENTIFICATION</scope>
</reference>
<dbReference type="AlphaFoldDB" id="A9U2U6"/>
<evidence type="ECO:0000313" key="4">
    <source>
        <dbReference type="Proteomes" id="UP000006727"/>
    </source>
</evidence>
<feature type="coiled-coil region" evidence="1">
    <location>
        <begin position="3"/>
        <end position="30"/>
    </location>
</feature>
<dbReference type="PaxDb" id="3218-PP1S448_33V6.1"/>
<proteinExistence type="predicted"/>
<dbReference type="EMBL" id="ABEU02000006">
    <property type="protein sequence ID" value="PNR52131.1"/>
    <property type="molecule type" value="Genomic_DNA"/>
</dbReference>
<dbReference type="InParanoid" id="A9U2U6"/>
<dbReference type="HOGENOM" id="CLU_1868611_0_0_1"/>
<evidence type="ECO:0000313" key="2">
    <source>
        <dbReference type="EMBL" id="PNR52131.1"/>
    </source>
</evidence>
<dbReference type="Proteomes" id="UP000006727">
    <property type="component" value="Chromosome 6"/>
</dbReference>
<dbReference type="EnsemblPlants" id="Pp3c6_4670V3.1">
    <property type="protein sequence ID" value="PAC:32977136.CDS.1"/>
    <property type="gene ID" value="Pp3c6_4670"/>
</dbReference>
<keyword evidence="1" id="KW-0175">Coiled coil</keyword>
<accession>A9U2U6</accession>
<evidence type="ECO:0000256" key="1">
    <source>
        <dbReference type="SAM" id="Coils"/>
    </source>
</evidence>
<organism evidence="2">
    <name type="scientific">Physcomitrium patens</name>
    <name type="common">Spreading-leaved earth moss</name>
    <name type="synonym">Physcomitrella patens</name>
    <dbReference type="NCBI Taxonomy" id="3218"/>
    <lineage>
        <taxon>Eukaryota</taxon>
        <taxon>Viridiplantae</taxon>
        <taxon>Streptophyta</taxon>
        <taxon>Embryophyta</taxon>
        <taxon>Bryophyta</taxon>
        <taxon>Bryophytina</taxon>
        <taxon>Bryopsida</taxon>
        <taxon>Funariidae</taxon>
        <taxon>Funariales</taxon>
        <taxon>Funariaceae</taxon>
        <taxon>Physcomitrium</taxon>
    </lineage>
</organism>
<gene>
    <name evidence="2" type="ORF">PHYPA_008505</name>
</gene>
<reference evidence="2 4" key="1">
    <citation type="journal article" date="2008" name="Science">
        <title>The Physcomitrella genome reveals evolutionary insights into the conquest of land by plants.</title>
        <authorList>
            <person name="Rensing S."/>
            <person name="Lang D."/>
            <person name="Zimmer A."/>
            <person name="Terry A."/>
            <person name="Salamov A."/>
            <person name="Shapiro H."/>
            <person name="Nishiyama T."/>
            <person name="Perroud P.-F."/>
            <person name="Lindquist E."/>
            <person name="Kamisugi Y."/>
            <person name="Tanahashi T."/>
            <person name="Sakakibara K."/>
            <person name="Fujita T."/>
            <person name="Oishi K."/>
            <person name="Shin-I T."/>
            <person name="Kuroki Y."/>
            <person name="Toyoda A."/>
            <person name="Suzuki Y."/>
            <person name="Hashimoto A."/>
            <person name="Yamaguchi K."/>
            <person name="Sugano A."/>
            <person name="Kohara Y."/>
            <person name="Fujiyama A."/>
            <person name="Anterola A."/>
            <person name="Aoki S."/>
            <person name="Ashton N."/>
            <person name="Barbazuk W.B."/>
            <person name="Barker E."/>
            <person name="Bennetzen J."/>
            <person name="Bezanilla M."/>
            <person name="Blankenship R."/>
            <person name="Cho S.H."/>
            <person name="Dutcher S."/>
            <person name="Estelle M."/>
            <person name="Fawcett J.A."/>
            <person name="Gundlach H."/>
            <person name="Hanada K."/>
            <person name="Heyl A."/>
            <person name="Hicks K.A."/>
            <person name="Hugh J."/>
            <person name="Lohr M."/>
            <person name="Mayer K."/>
            <person name="Melkozernov A."/>
            <person name="Murata T."/>
            <person name="Nelson D."/>
            <person name="Pils B."/>
            <person name="Prigge M."/>
            <person name="Reiss B."/>
            <person name="Renner T."/>
            <person name="Rombauts S."/>
            <person name="Rushton P."/>
            <person name="Sanderfoot A."/>
            <person name="Schween G."/>
            <person name="Shiu S.-H."/>
            <person name="Stueber K."/>
            <person name="Theodoulou F.L."/>
            <person name="Tu H."/>
            <person name="Van de Peer Y."/>
            <person name="Verrier P.J."/>
            <person name="Waters E."/>
            <person name="Wood A."/>
            <person name="Yang L."/>
            <person name="Cove D."/>
            <person name="Cuming A."/>
            <person name="Hasebe M."/>
            <person name="Lucas S."/>
            <person name="Mishler D.B."/>
            <person name="Reski R."/>
            <person name="Grigoriev I."/>
            <person name="Quatrano R.S."/>
            <person name="Boore J.L."/>
        </authorList>
    </citation>
    <scope>NUCLEOTIDE SEQUENCE [LARGE SCALE GENOMIC DNA]</scope>
    <source>
        <strain evidence="3 4">cv. Gransden 2004</strain>
    </source>
</reference>
<name>A9U2U6_PHYPA</name>
<protein>
    <submittedName>
        <fullName evidence="2 3">Uncharacterized protein</fullName>
    </submittedName>
</protein>
<reference evidence="2 4" key="2">
    <citation type="journal article" date="2018" name="Plant J.">
        <title>The Physcomitrella patens chromosome-scale assembly reveals moss genome structure and evolution.</title>
        <authorList>
            <person name="Lang D."/>
            <person name="Ullrich K.K."/>
            <person name="Murat F."/>
            <person name="Fuchs J."/>
            <person name="Jenkins J."/>
            <person name="Haas F.B."/>
            <person name="Piednoel M."/>
            <person name="Gundlach H."/>
            <person name="Van Bel M."/>
            <person name="Meyberg R."/>
            <person name="Vives C."/>
            <person name="Morata J."/>
            <person name="Symeonidi A."/>
            <person name="Hiss M."/>
            <person name="Muchero W."/>
            <person name="Kamisugi Y."/>
            <person name="Saleh O."/>
            <person name="Blanc G."/>
            <person name="Decker E.L."/>
            <person name="van Gessel N."/>
            <person name="Grimwood J."/>
            <person name="Hayes R.D."/>
            <person name="Graham S.W."/>
            <person name="Gunter L.E."/>
            <person name="McDaniel S.F."/>
            <person name="Hoernstein S.N.W."/>
            <person name="Larsson A."/>
            <person name="Li F.W."/>
            <person name="Perroud P.F."/>
            <person name="Phillips J."/>
            <person name="Ranjan P."/>
            <person name="Rokshar D.S."/>
            <person name="Rothfels C.J."/>
            <person name="Schneider L."/>
            <person name="Shu S."/>
            <person name="Stevenson D.W."/>
            <person name="Thummler F."/>
            <person name="Tillich M."/>
            <person name="Villarreal Aguilar J.C."/>
            <person name="Widiez T."/>
            <person name="Wong G.K."/>
            <person name="Wymore A."/>
            <person name="Zhang Y."/>
            <person name="Zimmer A.D."/>
            <person name="Quatrano R.S."/>
            <person name="Mayer K.F.X."/>
            <person name="Goodstein D."/>
            <person name="Casacuberta J.M."/>
            <person name="Vandepoele K."/>
            <person name="Reski R."/>
            <person name="Cuming A.C."/>
            <person name="Tuskan G.A."/>
            <person name="Maumus F."/>
            <person name="Salse J."/>
            <person name="Schmutz J."/>
            <person name="Rensing S.A."/>
        </authorList>
    </citation>
    <scope>NUCLEOTIDE SEQUENCE [LARGE SCALE GENOMIC DNA]</scope>
    <source>
        <strain evidence="3 4">cv. Gransden 2004</strain>
    </source>
</reference>
<sequence>MAAFEMEYSAAEVEEEAEAAEEEGKLATTTTTAKNLFSKKYTVLICYLVTQQVLISIKSYTNATSAVIVVHSSQVDRIARVVVTPQSNRIGKTTLMLVLHSFPTLSLFTAWSFELKVQSSDGLKKTLRCSWKGVLNS</sequence>
<evidence type="ECO:0000313" key="3">
    <source>
        <dbReference type="EnsemblPlants" id="PAC:32977136.CDS.1"/>
    </source>
</evidence>
<dbReference type="Gramene" id="Pp3c6_4670V3.1">
    <property type="protein sequence ID" value="PAC:32977136.CDS.1"/>
    <property type="gene ID" value="Pp3c6_4670"/>
</dbReference>